<dbReference type="RefSeq" id="WP_320381201.1">
    <property type="nucleotide sequence ID" value="NZ_JAWDIQ010000003.1"/>
</dbReference>
<gene>
    <name evidence="2" type="ORF">RWD45_19455</name>
</gene>
<dbReference type="InterPro" id="IPR025435">
    <property type="entry name" value="YfhD-like"/>
</dbReference>
<feature type="region of interest" description="Disordered" evidence="1">
    <location>
        <begin position="1"/>
        <end position="61"/>
    </location>
</feature>
<evidence type="ECO:0000256" key="1">
    <source>
        <dbReference type="SAM" id="MobiDB-lite"/>
    </source>
</evidence>
<accession>A0ABU5CVC5</accession>
<keyword evidence="3" id="KW-1185">Reference proteome</keyword>
<name>A0ABU5CVC5_9BACI</name>
<feature type="compositionally biased region" description="Basic and acidic residues" evidence="1">
    <location>
        <begin position="42"/>
        <end position="54"/>
    </location>
</feature>
<evidence type="ECO:0000313" key="2">
    <source>
        <dbReference type="EMBL" id="MDY0410327.1"/>
    </source>
</evidence>
<dbReference type="Proteomes" id="UP001275315">
    <property type="component" value="Unassembled WGS sequence"/>
</dbReference>
<dbReference type="Pfam" id="PF14151">
    <property type="entry name" value="YfhD"/>
    <property type="match status" value="1"/>
</dbReference>
<dbReference type="EMBL" id="JAWDIQ010000003">
    <property type="protein sequence ID" value="MDY0410327.1"/>
    <property type="molecule type" value="Genomic_DNA"/>
</dbReference>
<organism evidence="2 3">
    <name type="scientific">Paracerasibacillus soli</name>
    <dbReference type="NCBI Taxonomy" id="480284"/>
    <lineage>
        <taxon>Bacteria</taxon>
        <taxon>Bacillati</taxon>
        <taxon>Bacillota</taxon>
        <taxon>Bacilli</taxon>
        <taxon>Bacillales</taxon>
        <taxon>Bacillaceae</taxon>
        <taxon>Paracerasibacillus</taxon>
    </lineage>
</organism>
<comment type="caution">
    <text evidence="2">The sequence shown here is derived from an EMBL/GenBank/DDBJ whole genome shotgun (WGS) entry which is preliminary data.</text>
</comment>
<evidence type="ECO:0000313" key="3">
    <source>
        <dbReference type="Proteomes" id="UP001275315"/>
    </source>
</evidence>
<protein>
    <submittedName>
        <fullName evidence="2">YfhD family protein</fullName>
    </submittedName>
</protein>
<reference evidence="2 3" key="1">
    <citation type="submission" date="2023-10" db="EMBL/GenBank/DDBJ databases">
        <title>Virgibacillus soli CC-YMP-6 genome.</title>
        <authorList>
            <person name="Miliotis G."/>
            <person name="Sengupta P."/>
            <person name="Hameed A."/>
            <person name="Chuvochina M."/>
            <person name="Mcdonagh F."/>
            <person name="Simpson A.C."/>
            <person name="Singh N.K."/>
            <person name="Rekha P.D."/>
            <person name="Raman K."/>
            <person name="Hugenholtz P."/>
            <person name="Venkateswaran K."/>
        </authorList>
    </citation>
    <scope>NUCLEOTIDE SEQUENCE [LARGE SCALE GENOMIC DNA]</scope>
    <source>
        <strain evidence="2 3">CC-YMP-6</strain>
    </source>
</reference>
<sequence length="61" mass="7105">MGRDEHRKSRGKRHLAQTPKNQLSDGLDIEFSEELADDDDKEAQNRSKAADRRVKQQRKTL</sequence>
<feature type="compositionally biased region" description="Acidic residues" evidence="1">
    <location>
        <begin position="27"/>
        <end position="41"/>
    </location>
</feature>
<proteinExistence type="predicted"/>